<dbReference type="SUPFAM" id="SSF47240">
    <property type="entry name" value="Ferritin-like"/>
    <property type="match status" value="1"/>
</dbReference>
<dbReference type="InterPro" id="IPR012347">
    <property type="entry name" value="Ferritin-like"/>
</dbReference>
<organism evidence="2 3">
    <name type="scientific">Salinimicrobium flavum</name>
    <dbReference type="NCBI Taxonomy" id="1737065"/>
    <lineage>
        <taxon>Bacteria</taxon>
        <taxon>Pseudomonadati</taxon>
        <taxon>Bacteroidota</taxon>
        <taxon>Flavobacteriia</taxon>
        <taxon>Flavobacteriales</taxon>
        <taxon>Flavobacteriaceae</taxon>
        <taxon>Salinimicrobium</taxon>
    </lineage>
</organism>
<dbReference type="InterPro" id="IPR016920">
    <property type="entry name" value="UCP029477"/>
</dbReference>
<dbReference type="PIRSF" id="PIRSF029477">
    <property type="entry name" value="UCP029477"/>
    <property type="match status" value="1"/>
</dbReference>
<dbReference type="Proteomes" id="UP001597468">
    <property type="component" value="Unassembled WGS sequence"/>
</dbReference>
<dbReference type="Gene3D" id="1.20.1260.10">
    <property type="match status" value="1"/>
</dbReference>
<name>A0ABW5IY54_9FLAO</name>
<reference evidence="3" key="1">
    <citation type="journal article" date="2019" name="Int. J. Syst. Evol. Microbiol.">
        <title>The Global Catalogue of Microorganisms (GCM) 10K type strain sequencing project: providing services to taxonomists for standard genome sequencing and annotation.</title>
        <authorList>
            <consortium name="The Broad Institute Genomics Platform"/>
            <consortium name="The Broad Institute Genome Sequencing Center for Infectious Disease"/>
            <person name="Wu L."/>
            <person name="Ma J."/>
        </authorList>
    </citation>
    <scope>NUCLEOTIDE SEQUENCE [LARGE SCALE GENOMIC DNA]</scope>
    <source>
        <strain evidence="3">KCTC 42585</strain>
    </source>
</reference>
<gene>
    <name evidence="2" type="ORF">ACFSTG_12010</name>
</gene>
<dbReference type="EMBL" id="JBHULT010000010">
    <property type="protein sequence ID" value="MFD2518624.1"/>
    <property type="molecule type" value="Genomic_DNA"/>
</dbReference>
<dbReference type="InterPro" id="IPR011971">
    <property type="entry name" value="CHP02284"/>
</dbReference>
<dbReference type="InterPro" id="IPR009078">
    <property type="entry name" value="Ferritin-like_SF"/>
</dbReference>
<dbReference type="RefSeq" id="WP_380753064.1">
    <property type="nucleotide sequence ID" value="NZ_JBHULT010000010.1"/>
</dbReference>
<sequence length="157" mass="18320">MKTTRESVHEDSHKKLVNALQELLEKNYDSEKAYKTAMERTENAHLKNFFKTQAAKKNHNATQIDRHIHSLNEKPKESGSALGTIHRTWINLRSSIGGNKDKVLLEECMRGEKNSIREYEEKLKKNRFPNKIEGELHEHLEEMRTTHTSVKSIDDLK</sequence>
<evidence type="ECO:0000259" key="1">
    <source>
        <dbReference type="Pfam" id="PF09537"/>
    </source>
</evidence>
<proteinExistence type="predicted"/>
<comment type="caution">
    <text evidence="2">The sequence shown here is derived from an EMBL/GenBank/DDBJ whole genome shotgun (WGS) entry which is preliminary data.</text>
</comment>
<accession>A0ABW5IY54</accession>
<protein>
    <submittedName>
        <fullName evidence="2">PA2169 family four-helix-bundle protein</fullName>
    </submittedName>
</protein>
<feature type="domain" description="DUF2383" evidence="1">
    <location>
        <begin position="16"/>
        <end position="125"/>
    </location>
</feature>
<keyword evidence="3" id="KW-1185">Reference proteome</keyword>
<evidence type="ECO:0000313" key="3">
    <source>
        <dbReference type="Proteomes" id="UP001597468"/>
    </source>
</evidence>
<evidence type="ECO:0000313" key="2">
    <source>
        <dbReference type="EMBL" id="MFD2518624.1"/>
    </source>
</evidence>
<dbReference type="NCBIfam" id="TIGR02284">
    <property type="entry name" value="PA2169 family four-helix-bundle protein"/>
    <property type="match status" value="1"/>
</dbReference>
<dbReference type="InterPro" id="IPR019052">
    <property type="entry name" value="DUF2383"/>
</dbReference>
<dbReference type="Pfam" id="PF09537">
    <property type="entry name" value="DUF2383"/>
    <property type="match status" value="1"/>
</dbReference>